<reference evidence="2" key="1">
    <citation type="journal article" date="2022" name="Mol. Ecol. Resour.">
        <title>The genomes of chicory, endive, great burdock and yacon provide insights into Asteraceae palaeo-polyploidization history and plant inulin production.</title>
        <authorList>
            <person name="Fan W."/>
            <person name="Wang S."/>
            <person name="Wang H."/>
            <person name="Wang A."/>
            <person name="Jiang F."/>
            <person name="Liu H."/>
            <person name="Zhao H."/>
            <person name="Xu D."/>
            <person name="Zhang Y."/>
        </authorList>
    </citation>
    <scope>NUCLEOTIDE SEQUENCE [LARGE SCALE GENOMIC DNA]</scope>
    <source>
        <strain evidence="2">cv. Yunnan</strain>
    </source>
</reference>
<dbReference type="EMBL" id="CM042018">
    <property type="protein sequence ID" value="KAI3826330.1"/>
    <property type="molecule type" value="Genomic_DNA"/>
</dbReference>
<dbReference type="Proteomes" id="UP001056120">
    <property type="component" value="Linkage Group LG01"/>
</dbReference>
<gene>
    <name evidence="1" type="ORF">L1987_00377</name>
</gene>
<evidence type="ECO:0000313" key="1">
    <source>
        <dbReference type="EMBL" id="KAI3826330.1"/>
    </source>
</evidence>
<evidence type="ECO:0000313" key="2">
    <source>
        <dbReference type="Proteomes" id="UP001056120"/>
    </source>
</evidence>
<accession>A0ACB9K2A6</accession>
<name>A0ACB9K2A6_9ASTR</name>
<protein>
    <submittedName>
        <fullName evidence="1">Uncharacterized protein</fullName>
    </submittedName>
</protein>
<keyword evidence="2" id="KW-1185">Reference proteome</keyword>
<organism evidence="1 2">
    <name type="scientific">Smallanthus sonchifolius</name>
    <dbReference type="NCBI Taxonomy" id="185202"/>
    <lineage>
        <taxon>Eukaryota</taxon>
        <taxon>Viridiplantae</taxon>
        <taxon>Streptophyta</taxon>
        <taxon>Embryophyta</taxon>
        <taxon>Tracheophyta</taxon>
        <taxon>Spermatophyta</taxon>
        <taxon>Magnoliopsida</taxon>
        <taxon>eudicotyledons</taxon>
        <taxon>Gunneridae</taxon>
        <taxon>Pentapetalae</taxon>
        <taxon>asterids</taxon>
        <taxon>campanulids</taxon>
        <taxon>Asterales</taxon>
        <taxon>Asteraceae</taxon>
        <taxon>Asteroideae</taxon>
        <taxon>Heliantheae alliance</taxon>
        <taxon>Millerieae</taxon>
        <taxon>Smallanthus</taxon>
    </lineage>
</organism>
<proteinExistence type="predicted"/>
<comment type="caution">
    <text evidence="1">The sequence shown here is derived from an EMBL/GenBank/DDBJ whole genome shotgun (WGS) entry which is preliminary data.</text>
</comment>
<reference evidence="1 2" key="2">
    <citation type="journal article" date="2022" name="Mol. Ecol. Resour.">
        <title>The genomes of chicory, endive, great burdock and yacon provide insights into Asteraceae paleo-polyploidization history and plant inulin production.</title>
        <authorList>
            <person name="Fan W."/>
            <person name="Wang S."/>
            <person name="Wang H."/>
            <person name="Wang A."/>
            <person name="Jiang F."/>
            <person name="Liu H."/>
            <person name="Zhao H."/>
            <person name="Xu D."/>
            <person name="Zhang Y."/>
        </authorList>
    </citation>
    <scope>NUCLEOTIDE SEQUENCE [LARGE SCALE GENOMIC DNA]</scope>
    <source>
        <strain evidence="2">cv. Yunnan</strain>
        <tissue evidence="1">Leaves</tissue>
    </source>
</reference>
<sequence>MAEEQNQIELKDLAPFDPTKKKVVIQDPAEDSVEQVVENLEPTFTGLKKKKKKQVQIDLLDDEKDNAEEDVDFFHILHENNPELAGDRRKTVMRPPQVVREGPKRTVYLNFMDHCKTMHRPQEHVMAFLLTELGASGSLDDKHRLVVKGRFASKHFEGIMRRYANEYVICNGCKSSDTILKKDNRLLFLICEKGGGCGMRHGRERGTGTWRLSAARNTAPPPKFRGMTMAIGDPAHDVALAL</sequence>